<evidence type="ECO:0000259" key="23">
    <source>
        <dbReference type="PROSITE" id="PS50105"/>
    </source>
</evidence>
<evidence type="ECO:0000256" key="4">
    <source>
        <dbReference type="ARBA" id="ARBA00022553"/>
    </source>
</evidence>
<dbReference type="Gene3D" id="2.60.40.1770">
    <property type="entry name" value="ephrin a2 ectodomain"/>
    <property type="match status" value="1"/>
</dbReference>
<dbReference type="GO" id="GO:0005003">
    <property type="term" value="F:ephrin receptor activity"/>
    <property type="evidence" value="ECO:0007669"/>
    <property type="project" value="InterPro"/>
</dbReference>
<dbReference type="InterPro" id="IPR003961">
    <property type="entry name" value="FN3_dom"/>
</dbReference>
<evidence type="ECO:0000259" key="24">
    <source>
        <dbReference type="PROSITE" id="PS50853"/>
    </source>
</evidence>
<dbReference type="Pfam" id="PF01404">
    <property type="entry name" value="Ephrin_lbd"/>
    <property type="match status" value="1"/>
</dbReference>
<organism evidence="26 27">
    <name type="scientific">Ciona intestinalis</name>
    <name type="common">Transparent sea squirt</name>
    <name type="synonym">Ascidia intestinalis</name>
    <dbReference type="NCBI Taxonomy" id="7719"/>
    <lineage>
        <taxon>Eukaryota</taxon>
        <taxon>Metazoa</taxon>
        <taxon>Chordata</taxon>
        <taxon>Tunicata</taxon>
        <taxon>Ascidiacea</taxon>
        <taxon>Phlebobranchia</taxon>
        <taxon>Cionidae</taxon>
        <taxon>Ciona</taxon>
    </lineage>
</organism>
<dbReference type="Gene3D" id="1.10.150.50">
    <property type="entry name" value="Transcription Factor, Ets-1"/>
    <property type="match status" value="1"/>
</dbReference>
<dbReference type="Pfam" id="PF07714">
    <property type="entry name" value="PK_Tyr_Ser-Thr"/>
    <property type="match status" value="1"/>
</dbReference>
<reference evidence="26" key="4">
    <citation type="submission" date="2025-09" db="UniProtKB">
        <authorList>
            <consortium name="Ensembl"/>
        </authorList>
    </citation>
    <scope>IDENTIFICATION</scope>
</reference>
<evidence type="ECO:0000256" key="17">
    <source>
        <dbReference type="PIRSR" id="PIRSR000666-1"/>
    </source>
</evidence>
<keyword evidence="5" id="KW-0808">Transferase</keyword>
<feature type="binding site" evidence="18">
    <location>
        <position position="665"/>
    </location>
    <ligand>
        <name>ATP</name>
        <dbReference type="ChEBI" id="CHEBI:30616"/>
    </ligand>
</feature>
<dbReference type="InterPro" id="IPR009030">
    <property type="entry name" value="Growth_fac_rcpt_cys_sf"/>
</dbReference>
<dbReference type="Gene3D" id="1.10.510.10">
    <property type="entry name" value="Transferase(Phosphotransferase) domain 1"/>
    <property type="match status" value="1"/>
</dbReference>
<dbReference type="PIRSF" id="PIRSF000666">
    <property type="entry name" value="TyrPK_ephrin_receptor"/>
    <property type="match status" value="1"/>
</dbReference>
<dbReference type="Gene3D" id="2.60.40.10">
    <property type="entry name" value="Immunoglobulins"/>
    <property type="match status" value="2"/>
</dbReference>
<dbReference type="InterPro" id="IPR008979">
    <property type="entry name" value="Galactose-bd-like_sf"/>
</dbReference>
<feature type="transmembrane region" description="Helical" evidence="20">
    <location>
        <begin position="557"/>
        <end position="578"/>
    </location>
</feature>
<dbReference type="EMBL" id="EAAA01002448">
    <property type="status" value="NOT_ANNOTATED_CDS"/>
    <property type="molecule type" value="Genomic_DNA"/>
</dbReference>
<feature type="chain" id="PRO_5003349200" description="receptor protein-tyrosine kinase" evidence="21">
    <location>
        <begin position="22"/>
        <end position="992"/>
    </location>
</feature>
<proteinExistence type="predicted"/>
<dbReference type="PROSITE" id="PS51550">
    <property type="entry name" value="EPH_LBD"/>
    <property type="match status" value="1"/>
</dbReference>
<evidence type="ECO:0000256" key="14">
    <source>
        <dbReference type="ARBA" id="ARBA00023137"/>
    </source>
</evidence>
<feature type="domain" description="SAM" evidence="23">
    <location>
        <begin position="916"/>
        <end position="980"/>
    </location>
</feature>
<dbReference type="FunFam" id="1.10.150.50:FF:000197">
    <property type="entry name" value="Receptor protein-tyrosine kinase"/>
    <property type="match status" value="1"/>
</dbReference>
<dbReference type="SMART" id="SM01411">
    <property type="entry name" value="Ephrin_rec_like"/>
    <property type="match status" value="1"/>
</dbReference>
<evidence type="ECO:0000256" key="20">
    <source>
        <dbReference type="SAM" id="Phobius"/>
    </source>
</evidence>
<dbReference type="Proteomes" id="UP000008144">
    <property type="component" value="Chromosome 7"/>
</dbReference>
<dbReference type="GeneTree" id="ENSGT00940000165255"/>
<evidence type="ECO:0000313" key="27">
    <source>
        <dbReference type="Proteomes" id="UP000008144"/>
    </source>
</evidence>
<reference evidence="27" key="1">
    <citation type="journal article" date="2002" name="Science">
        <title>The draft genome of Ciona intestinalis: insights into chordate and vertebrate origins.</title>
        <authorList>
            <person name="Dehal P."/>
            <person name="Satou Y."/>
            <person name="Campbell R.K."/>
            <person name="Chapman J."/>
            <person name="Degnan B."/>
            <person name="De Tomaso A."/>
            <person name="Davidson B."/>
            <person name="Di Gregorio A."/>
            <person name="Gelpke M."/>
            <person name="Goodstein D.M."/>
            <person name="Harafuji N."/>
            <person name="Hastings K.E."/>
            <person name="Ho I."/>
            <person name="Hotta K."/>
            <person name="Huang W."/>
            <person name="Kawashima T."/>
            <person name="Lemaire P."/>
            <person name="Martinez D."/>
            <person name="Meinertzhagen I.A."/>
            <person name="Necula S."/>
            <person name="Nonaka M."/>
            <person name="Putnam N."/>
            <person name="Rash S."/>
            <person name="Saiga H."/>
            <person name="Satake M."/>
            <person name="Terry A."/>
            <person name="Yamada L."/>
            <person name="Wang H.G."/>
            <person name="Awazu S."/>
            <person name="Azumi K."/>
            <person name="Boore J."/>
            <person name="Branno M."/>
            <person name="Chin-Bow S."/>
            <person name="DeSantis R."/>
            <person name="Doyle S."/>
            <person name="Francino P."/>
            <person name="Keys D.N."/>
            <person name="Haga S."/>
            <person name="Hayashi H."/>
            <person name="Hino K."/>
            <person name="Imai K.S."/>
            <person name="Inaba K."/>
            <person name="Kano S."/>
            <person name="Kobayashi K."/>
            <person name="Kobayashi M."/>
            <person name="Lee B.I."/>
            <person name="Makabe K.W."/>
            <person name="Manohar C."/>
            <person name="Matassi G."/>
            <person name="Medina M."/>
            <person name="Mochizuki Y."/>
            <person name="Mount S."/>
            <person name="Morishita T."/>
            <person name="Miura S."/>
            <person name="Nakayama A."/>
            <person name="Nishizaka S."/>
            <person name="Nomoto H."/>
            <person name="Ohta F."/>
            <person name="Oishi K."/>
            <person name="Rigoutsos I."/>
            <person name="Sano M."/>
            <person name="Sasaki A."/>
            <person name="Sasakura Y."/>
            <person name="Shoguchi E."/>
            <person name="Shin-i T."/>
            <person name="Spagnuolo A."/>
            <person name="Stainier D."/>
            <person name="Suzuki M.M."/>
            <person name="Tassy O."/>
            <person name="Takatori N."/>
            <person name="Tokuoka M."/>
            <person name="Yagi K."/>
            <person name="Yoshizaki F."/>
            <person name="Wada S."/>
            <person name="Zhang C."/>
            <person name="Hyatt P.D."/>
            <person name="Larimer F."/>
            <person name="Detter C."/>
            <person name="Doggett N."/>
            <person name="Glavina T."/>
            <person name="Hawkins T."/>
            <person name="Richardson P."/>
            <person name="Lucas S."/>
            <person name="Kohara Y."/>
            <person name="Levine M."/>
            <person name="Satoh N."/>
            <person name="Rokhsar D.S."/>
        </authorList>
    </citation>
    <scope>NUCLEOTIDE SEQUENCE [LARGE SCALE GENOMIC DNA]</scope>
</reference>
<keyword evidence="8" id="KW-0677">Repeat</keyword>
<dbReference type="STRING" id="7719.ENSCINP00000022519"/>
<dbReference type="InterPro" id="IPR013761">
    <property type="entry name" value="SAM/pointed_sf"/>
</dbReference>
<evidence type="ECO:0000256" key="13">
    <source>
        <dbReference type="ARBA" id="ARBA00023136"/>
    </source>
</evidence>
<dbReference type="SUPFAM" id="SSF47769">
    <property type="entry name" value="SAM/Pointed domain"/>
    <property type="match status" value="1"/>
</dbReference>
<dbReference type="Pfam" id="PF25599">
    <property type="entry name" value="Ephrin_CRD"/>
    <property type="match status" value="1"/>
</dbReference>
<dbReference type="InterPro" id="IPR011641">
    <property type="entry name" value="Tyr-kin_ephrin_A/B_rcpt-like"/>
</dbReference>
<evidence type="ECO:0000256" key="11">
    <source>
        <dbReference type="ARBA" id="ARBA00022840"/>
    </source>
</evidence>
<dbReference type="PROSITE" id="PS00109">
    <property type="entry name" value="PROTEIN_KINASE_TYR"/>
    <property type="match status" value="1"/>
</dbReference>
<dbReference type="PRINTS" id="PR00109">
    <property type="entry name" value="TYRKINASE"/>
</dbReference>
<dbReference type="CDD" id="cd09487">
    <property type="entry name" value="SAM_superfamily"/>
    <property type="match status" value="1"/>
</dbReference>
<protein>
    <recommendedName>
        <fullName evidence="2">receptor protein-tyrosine kinase</fullName>
        <ecNumber evidence="2">2.7.10.1</ecNumber>
    </recommendedName>
</protein>
<dbReference type="PROSITE" id="PS50011">
    <property type="entry name" value="PROTEIN_KINASE_DOM"/>
    <property type="match status" value="1"/>
</dbReference>
<keyword evidence="4" id="KW-0597">Phosphoprotein</keyword>
<dbReference type="InterPro" id="IPR001660">
    <property type="entry name" value="SAM"/>
</dbReference>
<evidence type="ECO:0000256" key="19">
    <source>
        <dbReference type="PIRSR" id="PIRSR000666-3"/>
    </source>
</evidence>
<keyword evidence="13 20" id="KW-0472">Membrane</keyword>
<dbReference type="InterPro" id="IPR036116">
    <property type="entry name" value="FN3_sf"/>
</dbReference>
<dbReference type="FunFam" id="2.60.40.10:FF:002926">
    <property type="entry name" value="Receptor protein-tyrosine kinase"/>
    <property type="match status" value="1"/>
</dbReference>
<dbReference type="InterPro" id="IPR013783">
    <property type="entry name" value="Ig-like_fold"/>
</dbReference>
<feature type="domain" description="Protein kinase" evidence="22">
    <location>
        <begin position="634"/>
        <end position="895"/>
    </location>
</feature>
<dbReference type="SMART" id="SM00219">
    <property type="entry name" value="TyrKc"/>
    <property type="match status" value="1"/>
</dbReference>
<dbReference type="InterPro" id="IPR050449">
    <property type="entry name" value="Ephrin_rcpt_TKs"/>
</dbReference>
<evidence type="ECO:0000259" key="22">
    <source>
        <dbReference type="PROSITE" id="PS50011"/>
    </source>
</evidence>
<dbReference type="AlphaFoldDB" id="F6VYU2"/>
<dbReference type="SMART" id="SM00454">
    <property type="entry name" value="SAM"/>
    <property type="match status" value="1"/>
</dbReference>
<dbReference type="InterPro" id="IPR011009">
    <property type="entry name" value="Kinase-like_dom_sf"/>
</dbReference>
<keyword evidence="6 20" id="KW-0812">Transmembrane</keyword>
<evidence type="ECO:0000256" key="2">
    <source>
        <dbReference type="ARBA" id="ARBA00011902"/>
    </source>
</evidence>
<dbReference type="Ensembl" id="ENSCINT00000022765.2">
    <property type="protein sequence ID" value="ENSCINP00000022519.2"/>
    <property type="gene ID" value="ENSCING00000011899.2"/>
</dbReference>
<keyword evidence="15" id="KW-0675">Receptor</keyword>
<dbReference type="InterPro" id="IPR000719">
    <property type="entry name" value="Prot_kinase_dom"/>
</dbReference>
<keyword evidence="11 18" id="KW-0067">ATP-binding</keyword>
<feature type="domain" description="Eph LBD" evidence="25">
    <location>
        <begin position="20"/>
        <end position="200"/>
    </location>
</feature>
<evidence type="ECO:0000256" key="12">
    <source>
        <dbReference type="ARBA" id="ARBA00022989"/>
    </source>
</evidence>
<dbReference type="GO" id="GO:0005524">
    <property type="term" value="F:ATP binding"/>
    <property type="evidence" value="ECO:0007669"/>
    <property type="project" value="UniProtKB-KW"/>
</dbReference>
<dbReference type="GO" id="GO:0005886">
    <property type="term" value="C:plasma membrane"/>
    <property type="evidence" value="ECO:0000318"/>
    <property type="project" value="GO_Central"/>
</dbReference>
<feature type="disulfide bond" evidence="19">
    <location>
        <begin position="101"/>
        <end position="115"/>
    </location>
</feature>
<dbReference type="SUPFAM" id="SSF56112">
    <property type="entry name" value="Protein kinase-like (PK-like)"/>
    <property type="match status" value="1"/>
</dbReference>
<dbReference type="GO" id="GO:0007169">
    <property type="term" value="P:cell surface receptor protein tyrosine kinase signaling pathway"/>
    <property type="evidence" value="ECO:0000318"/>
    <property type="project" value="GO_Central"/>
</dbReference>
<dbReference type="SUPFAM" id="SSF57184">
    <property type="entry name" value="Growth factor receptor domain"/>
    <property type="match status" value="1"/>
</dbReference>
<feature type="active site" description="Proton acceptor" evidence="17">
    <location>
        <position position="758"/>
    </location>
</feature>
<name>F6VYU2_CIOIN</name>
<dbReference type="SMART" id="SM00060">
    <property type="entry name" value="FN3"/>
    <property type="match status" value="2"/>
</dbReference>
<dbReference type="InParanoid" id="F6VYU2"/>
<dbReference type="InterPro" id="IPR016257">
    <property type="entry name" value="Tyr_kinase_ephrin_rcpt"/>
</dbReference>
<evidence type="ECO:0000256" key="8">
    <source>
        <dbReference type="ARBA" id="ARBA00022737"/>
    </source>
</evidence>
<evidence type="ECO:0000256" key="5">
    <source>
        <dbReference type="ARBA" id="ARBA00022679"/>
    </source>
</evidence>
<feature type="domain" description="Fibronectin type-III" evidence="24">
    <location>
        <begin position="447"/>
        <end position="542"/>
    </location>
</feature>
<feature type="signal peptide" evidence="21">
    <location>
        <begin position="1"/>
        <end position="21"/>
    </location>
</feature>
<keyword evidence="27" id="KW-1185">Reference proteome</keyword>
<dbReference type="EC" id="2.7.10.1" evidence="2"/>
<dbReference type="Pfam" id="PF00536">
    <property type="entry name" value="SAM_1"/>
    <property type="match status" value="1"/>
</dbReference>
<dbReference type="CDD" id="cd00185">
    <property type="entry name" value="TNFRSF"/>
    <property type="match status" value="1"/>
</dbReference>
<keyword evidence="16" id="KW-0325">Glycoprotein</keyword>
<evidence type="ECO:0000256" key="9">
    <source>
        <dbReference type="ARBA" id="ARBA00022741"/>
    </source>
</evidence>
<dbReference type="GO" id="GO:0043235">
    <property type="term" value="C:receptor complex"/>
    <property type="evidence" value="ECO:0000318"/>
    <property type="project" value="GO_Central"/>
</dbReference>
<evidence type="ECO:0000256" key="16">
    <source>
        <dbReference type="ARBA" id="ARBA00023180"/>
    </source>
</evidence>
<dbReference type="Gene3D" id="2.10.50.10">
    <property type="entry name" value="Tumor Necrosis Factor Receptor, subunit A, domain 2"/>
    <property type="match status" value="1"/>
</dbReference>
<dbReference type="PANTHER" id="PTHR46877">
    <property type="entry name" value="EPH RECEPTOR A5"/>
    <property type="match status" value="1"/>
</dbReference>
<dbReference type="FunFam" id="2.10.50.10:FF:000001">
    <property type="entry name" value="Ephrin type-A receptor 5"/>
    <property type="match status" value="1"/>
</dbReference>
<keyword evidence="3" id="KW-1003">Cell membrane</keyword>
<reference evidence="26" key="3">
    <citation type="submission" date="2025-08" db="UniProtKB">
        <authorList>
            <consortium name="Ensembl"/>
        </authorList>
    </citation>
    <scope>IDENTIFICATION</scope>
</reference>
<dbReference type="Gene3D" id="3.30.200.20">
    <property type="entry name" value="Phosphorylase Kinase, domain 1"/>
    <property type="match status" value="1"/>
</dbReference>
<keyword evidence="12 20" id="KW-1133">Transmembrane helix</keyword>
<sequence>QMLNTLLMLCLLGKPLPSVQLDLYNSKSATTDLKWTPFSTGIGWEEVSSYDEGHRTTIRSYQVCPQEDTTVESDNWIRSPYIDARDGKLIHLDVEFSINHCSHDTLPDNMKKTQCKETFNMFYYEADGDVATSTFPPWREKPYVKIDTIAANSVNRVNTKTFSFGPITRRGFYVSVQDQGACMSLISLQIYYFYCGETWKNLAVFPKTVSGDSMASLVEVVGSCVDHAVQSTNLGSPEYRCNSNGRWQINTGGCVCDVGFQPNNQQTRCQPCPDGTYKVSNTISECLPCPNNSGFNISHTNHASNNECLCNTGYARASGETVNTPCTAAPSSPLNLLASEHDGHAVTLTWLPPVHLGGRKDIFYKIGCKSTPLWELEQFISCSNALVYQPHLNEGKIFSTTLQISNMSPYTQYMLSIQAANGVSGIIDNYDVTNSIATVTVNTTQSTPSSVYGIETSDIEPTSATLSWHVPRYPNGEIIEYVVKLQYGGHSNTPTLVKQTSDTTVHLDGLLSNTNYIVLIHARTVAGFGPFSKPISFKTLTPATIAKPVTVSPTVNVPVIAGAVCGLALVIILIVVVLRCRKTDVKSDPMISERLIDMNQIDLPPRDRIYVKYPNPQTALAKFKCEINPSAITIEDVIGSGEGEFAEVCCGRLVHENKTIKVAVKRLKDSATSVDETNFLQEGVTLTQFDDANVVKIQGVVTSSPNIMIVFEYMENGALDKYLQLHKNDITLFQLLEMLRGIASGMKYLSSMKYVHRDLAARNILVNSQLVCKVSDFGLSRTLENDPQATYTTQYGGKIAIRWTAPESILFRQFTSASDVWSYGIVMWEVMSYGEKPYWDMSNKQVMESIQKGMRLPSPMNCPKPLHDLMLECWFAEVKDRPSFLQIFQKLNRLLRDWVEQPVASVASKPTPRLHRDITNVQQWLDKLCMSEYSETFNENEIKNLHLVSTLTASDLKAMGISNEDHKRVILDGVLALKRRFAQEAIVPVACV</sequence>
<keyword evidence="7 21" id="KW-0732">Signal</keyword>
<evidence type="ECO:0000259" key="25">
    <source>
        <dbReference type="PROSITE" id="PS51550"/>
    </source>
</evidence>
<dbReference type="SUPFAM" id="SSF49785">
    <property type="entry name" value="Galactose-binding domain-like"/>
    <property type="match status" value="1"/>
</dbReference>
<evidence type="ECO:0000256" key="6">
    <source>
        <dbReference type="ARBA" id="ARBA00022692"/>
    </source>
</evidence>
<dbReference type="PROSITE" id="PS50105">
    <property type="entry name" value="SAM_DOMAIN"/>
    <property type="match status" value="1"/>
</dbReference>
<comment type="subcellular location">
    <subcellularLocation>
        <location evidence="1">Cell membrane</location>
        <topology evidence="1">Single-pass type I membrane protein</topology>
    </subcellularLocation>
</comment>
<keyword evidence="19" id="KW-1015">Disulfide bond</keyword>
<dbReference type="GO" id="GO:0004714">
    <property type="term" value="F:transmembrane receptor protein tyrosine kinase activity"/>
    <property type="evidence" value="ECO:0000318"/>
    <property type="project" value="GO_Central"/>
</dbReference>
<dbReference type="InterPro" id="IPR020635">
    <property type="entry name" value="Tyr_kinase_cat_dom"/>
</dbReference>
<dbReference type="PROSITE" id="PS50853">
    <property type="entry name" value="FN3"/>
    <property type="match status" value="2"/>
</dbReference>
<evidence type="ECO:0000256" key="10">
    <source>
        <dbReference type="ARBA" id="ARBA00022777"/>
    </source>
</evidence>
<dbReference type="InterPro" id="IPR001090">
    <property type="entry name" value="Ephrin_rcpt_lig-bd_dom"/>
</dbReference>
<dbReference type="FunFam" id="1.10.510.10:FF:000268">
    <property type="entry name" value="Receptor protein-tyrosine kinase"/>
    <property type="match status" value="1"/>
</dbReference>
<evidence type="ECO:0000256" key="3">
    <source>
        <dbReference type="ARBA" id="ARBA00022475"/>
    </source>
</evidence>
<dbReference type="Pfam" id="PF07699">
    <property type="entry name" value="Ephrin_rec_like"/>
    <property type="match status" value="1"/>
</dbReference>
<evidence type="ECO:0000256" key="21">
    <source>
        <dbReference type="SAM" id="SignalP"/>
    </source>
</evidence>
<feature type="domain" description="Fibronectin type-III" evidence="24">
    <location>
        <begin position="332"/>
        <end position="446"/>
    </location>
</feature>
<evidence type="ECO:0000313" key="26">
    <source>
        <dbReference type="Ensembl" id="ENSCINP00000022519.2"/>
    </source>
</evidence>
<evidence type="ECO:0000256" key="15">
    <source>
        <dbReference type="ARBA" id="ARBA00023170"/>
    </source>
</evidence>
<dbReference type="SUPFAM" id="SSF49265">
    <property type="entry name" value="Fibronectin type III"/>
    <property type="match status" value="1"/>
</dbReference>
<accession>F6VYU2</accession>
<keyword evidence="10" id="KW-0418">Kinase</keyword>
<dbReference type="PANTHER" id="PTHR46877:SF14">
    <property type="entry name" value="RECEPTOR PROTEIN-TYROSINE KINASE"/>
    <property type="match status" value="1"/>
</dbReference>
<dbReference type="InterPro" id="IPR001245">
    <property type="entry name" value="Ser-Thr/Tyr_kinase_cat_dom"/>
</dbReference>
<dbReference type="HOGENOM" id="CLU_000288_141_4_1"/>
<evidence type="ECO:0000256" key="7">
    <source>
        <dbReference type="ARBA" id="ARBA00022729"/>
    </source>
</evidence>
<keyword evidence="9 18" id="KW-0547">Nucleotide-binding</keyword>
<dbReference type="CDD" id="cd00063">
    <property type="entry name" value="FN3"/>
    <property type="match status" value="2"/>
</dbReference>
<dbReference type="Gene3D" id="2.60.120.260">
    <property type="entry name" value="Galactose-binding domain-like"/>
    <property type="match status" value="1"/>
</dbReference>
<dbReference type="InterPro" id="IPR008266">
    <property type="entry name" value="Tyr_kinase_AS"/>
</dbReference>
<feature type="disulfide bond" evidence="19">
    <location>
        <begin position="64"/>
        <end position="182"/>
    </location>
</feature>
<keyword evidence="14" id="KW-0829">Tyrosine-protein kinase</keyword>
<dbReference type="FunFam" id="2.60.40.1770:FF:000002">
    <property type="entry name" value="ephrin type-A receptor 2"/>
    <property type="match status" value="1"/>
</dbReference>
<dbReference type="Pfam" id="PF00041">
    <property type="entry name" value="fn3"/>
    <property type="match status" value="2"/>
</dbReference>
<evidence type="ECO:0000256" key="1">
    <source>
        <dbReference type="ARBA" id="ARBA00004251"/>
    </source>
</evidence>
<reference evidence="26" key="2">
    <citation type="journal article" date="2008" name="Genome Biol.">
        <title>Improved genome assembly and evidence-based global gene model set for the chordate Ciona intestinalis: new insight into intron and operon populations.</title>
        <authorList>
            <person name="Satou Y."/>
            <person name="Mineta K."/>
            <person name="Ogasawara M."/>
            <person name="Sasakura Y."/>
            <person name="Shoguchi E."/>
            <person name="Ueno K."/>
            <person name="Yamada L."/>
            <person name="Matsumoto J."/>
            <person name="Wasserscheid J."/>
            <person name="Dewar K."/>
            <person name="Wiley G.B."/>
            <person name="Macmil S.L."/>
            <person name="Roe B.A."/>
            <person name="Zeller R.W."/>
            <person name="Hastings K.E."/>
            <person name="Lemaire P."/>
            <person name="Lindquist E."/>
            <person name="Endo T."/>
            <person name="Hotta K."/>
            <person name="Inaba K."/>
        </authorList>
    </citation>
    <scope>NUCLEOTIDE SEQUENCE [LARGE SCALE GENOMIC DNA]</scope>
    <source>
        <strain evidence="26">wild type</strain>
    </source>
</reference>
<dbReference type="FunFam" id="2.60.40.10:FF:000059">
    <property type="entry name" value="Ephrin type-A receptor 6"/>
    <property type="match status" value="1"/>
</dbReference>
<evidence type="ECO:0000256" key="18">
    <source>
        <dbReference type="PIRSR" id="PIRSR000666-2"/>
    </source>
</evidence>
<dbReference type="SMART" id="SM00615">
    <property type="entry name" value="EPH_lbd"/>
    <property type="match status" value="1"/>
</dbReference>